<dbReference type="PANTHER" id="PTHR43090">
    <property type="entry name" value="1-(5-PHOSPHORIBOSYL)-5-[(5-PHOSPHORIBOSYLAMINO)METHYLIDENEAMINO] IMIDAZOLE-4-CARBOXAMIDE ISOMERASE"/>
    <property type="match status" value="1"/>
</dbReference>
<evidence type="ECO:0000256" key="2">
    <source>
        <dbReference type="ARBA" id="ARBA00004496"/>
    </source>
</evidence>
<dbReference type="SUPFAM" id="SSF51366">
    <property type="entry name" value="Ribulose-phoshate binding barrel"/>
    <property type="match status" value="1"/>
</dbReference>
<organism evidence="12 13">
    <name type="scientific">Xylella fastidiosa subsp. sandyi Ann-1</name>
    <dbReference type="NCBI Taxonomy" id="155920"/>
    <lineage>
        <taxon>Bacteria</taxon>
        <taxon>Pseudomonadati</taxon>
        <taxon>Pseudomonadota</taxon>
        <taxon>Gammaproteobacteria</taxon>
        <taxon>Lysobacterales</taxon>
        <taxon>Lysobacteraceae</taxon>
        <taxon>Xylella</taxon>
    </lineage>
</organism>
<dbReference type="InterPro" id="IPR044524">
    <property type="entry name" value="Isoase_HisA-like"/>
</dbReference>
<keyword evidence="8 9" id="KW-0413">Isomerase</keyword>
<keyword evidence="6 9" id="KW-0028">Amino-acid biosynthesis</keyword>
<dbReference type="PANTHER" id="PTHR43090:SF2">
    <property type="entry name" value="1-(5-PHOSPHORIBOSYL)-5-[(5-PHOSPHORIBOSYLAMINO)METHYLIDENEAMINO] IMIDAZOLE-4-CARBOXAMIDE ISOMERASE"/>
    <property type="match status" value="1"/>
</dbReference>
<evidence type="ECO:0000256" key="10">
    <source>
        <dbReference type="RuleBase" id="RU003657"/>
    </source>
</evidence>
<keyword evidence="7 9" id="KW-0368">Histidine biosynthesis</keyword>
<name>A0A060HAF5_XYLFS</name>
<dbReference type="Proteomes" id="UP000027215">
    <property type="component" value="Chromosome"/>
</dbReference>
<feature type="active site" description="Proton acceptor" evidence="9">
    <location>
        <position position="10"/>
    </location>
</feature>
<dbReference type="NCBIfam" id="TIGR00007">
    <property type="entry name" value="1-(5-phosphoribosyl)-5-[(5-phosphoribosylamino)methylideneamino]imidazole-4-carboxamide isomerase"/>
    <property type="match status" value="1"/>
</dbReference>
<keyword evidence="5 9" id="KW-0963">Cytoplasm</keyword>
<dbReference type="InterPro" id="IPR013785">
    <property type="entry name" value="Aldolase_TIM"/>
</dbReference>
<feature type="active site" description="Proton donor" evidence="9">
    <location>
        <position position="132"/>
    </location>
</feature>
<dbReference type="InterPro" id="IPR011060">
    <property type="entry name" value="RibuloseP-bd_barrel"/>
</dbReference>
<dbReference type="RefSeq" id="WP_020851326.1">
    <property type="nucleotide sequence ID" value="NZ_CP006696.1"/>
</dbReference>
<evidence type="ECO:0000256" key="6">
    <source>
        <dbReference type="ARBA" id="ARBA00022605"/>
    </source>
</evidence>
<dbReference type="AlphaFoldDB" id="A0A060HAF5"/>
<dbReference type="InterPro" id="IPR006063">
    <property type="entry name" value="HisA_bact_arch"/>
</dbReference>
<dbReference type="GO" id="GO:0005737">
    <property type="term" value="C:cytoplasm"/>
    <property type="evidence" value="ECO:0007669"/>
    <property type="project" value="UniProtKB-SubCell"/>
</dbReference>
<evidence type="ECO:0000313" key="13">
    <source>
        <dbReference type="Proteomes" id="UP000027215"/>
    </source>
</evidence>
<evidence type="ECO:0000256" key="1">
    <source>
        <dbReference type="ARBA" id="ARBA00000901"/>
    </source>
</evidence>
<dbReference type="CDD" id="cd04732">
    <property type="entry name" value="HisA"/>
    <property type="match status" value="1"/>
</dbReference>
<proteinExistence type="inferred from homology"/>
<dbReference type="GO" id="GO:0000162">
    <property type="term" value="P:L-tryptophan biosynthetic process"/>
    <property type="evidence" value="ECO:0007669"/>
    <property type="project" value="TreeGrafter"/>
</dbReference>
<evidence type="ECO:0000256" key="11">
    <source>
        <dbReference type="RuleBase" id="RU003658"/>
    </source>
</evidence>
<dbReference type="EC" id="5.3.1.16" evidence="9 11"/>
<evidence type="ECO:0000256" key="4">
    <source>
        <dbReference type="ARBA" id="ARBA00009667"/>
    </source>
</evidence>
<accession>A0A060HAF5</accession>
<dbReference type="HOGENOM" id="CLU_048577_1_2_6"/>
<dbReference type="GO" id="GO:0000105">
    <property type="term" value="P:L-histidine biosynthetic process"/>
    <property type="evidence" value="ECO:0007669"/>
    <property type="project" value="UniProtKB-UniRule"/>
</dbReference>
<sequence>MNFIVYPALDIRNGAVVRLQQGDYARQTRYDDQVLPRAQAFADSGATWMHLVDLDAAKAGGYTLAPLLRQITRATGLQVQTGGGVRSRDDVARILDAGAARVVIGSLAVRQMMCVIEWLQAFGPERITVALDTRQDAGGVWRLPVHGWTEVAEATLEALAQQYAAAGLRHLLCTDIARDGMLSGPNMDVYAYLRALVPAVQIQVSGGARDVADVVAAKMAGCAGIVLGKALLEGRLALKEAVQHGSVADPSDPLPCGELTEPVCRYRSV</sequence>
<dbReference type="Gene3D" id="3.20.20.70">
    <property type="entry name" value="Aldolase class I"/>
    <property type="match status" value="1"/>
</dbReference>
<dbReference type="GO" id="GO:0003949">
    <property type="term" value="F:1-(5-phosphoribosyl)-5-[(5-phosphoribosylamino)methylideneamino]imidazole-4-carboxamide isomerase activity"/>
    <property type="evidence" value="ECO:0007669"/>
    <property type="project" value="UniProtKB-UniRule"/>
</dbReference>
<evidence type="ECO:0000256" key="9">
    <source>
        <dbReference type="HAMAP-Rule" id="MF_01014"/>
    </source>
</evidence>
<dbReference type="EMBL" id="CP006696">
    <property type="protein sequence ID" value="AIC09892.1"/>
    <property type="molecule type" value="Genomic_DNA"/>
</dbReference>
<evidence type="ECO:0000256" key="7">
    <source>
        <dbReference type="ARBA" id="ARBA00023102"/>
    </source>
</evidence>
<dbReference type="Pfam" id="PF00977">
    <property type="entry name" value="His_biosynth"/>
    <property type="match status" value="1"/>
</dbReference>
<dbReference type="PATRIC" id="fig|155920.8.peg.1367"/>
<evidence type="ECO:0000256" key="8">
    <source>
        <dbReference type="ARBA" id="ARBA00023235"/>
    </source>
</evidence>
<dbReference type="UniPathway" id="UPA00031">
    <property type="reaction ID" value="UER00009"/>
</dbReference>
<evidence type="ECO:0000256" key="5">
    <source>
        <dbReference type="ARBA" id="ARBA00022490"/>
    </source>
</evidence>
<dbReference type="HAMAP" id="MF_01014">
    <property type="entry name" value="HisA"/>
    <property type="match status" value="1"/>
</dbReference>
<dbReference type="KEGG" id="xfs:D934_05835"/>
<evidence type="ECO:0000256" key="3">
    <source>
        <dbReference type="ARBA" id="ARBA00005133"/>
    </source>
</evidence>
<comment type="similarity">
    <text evidence="4 9 10">Belongs to the HisA/HisF family.</text>
</comment>
<protein>
    <recommendedName>
        <fullName evidence="9 11">1-(5-phosphoribosyl)-5-[(5-phosphoribosylamino)methylideneamino] imidazole-4-carboxamide isomerase</fullName>
        <ecNumber evidence="9 11">5.3.1.16</ecNumber>
    </recommendedName>
    <alternativeName>
        <fullName evidence="9">Phosphoribosylformimino-5-aminoimidazole carboxamide ribotide isomerase</fullName>
    </alternativeName>
</protein>
<evidence type="ECO:0000313" key="12">
    <source>
        <dbReference type="EMBL" id="AIC09892.1"/>
    </source>
</evidence>
<comment type="subcellular location">
    <subcellularLocation>
        <location evidence="2 9 11">Cytoplasm</location>
    </subcellularLocation>
</comment>
<gene>
    <name evidence="9" type="primary">hisA</name>
    <name evidence="12" type="ORF">D934_05835</name>
</gene>
<dbReference type="InterPro" id="IPR023016">
    <property type="entry name" value="HisA/PriA"/>
</dbReference>
<dbReference type="FunFam" id="3.20.20.70:FF:000009">
    <property type="entry name" value="1-(5-phosphoribosyl)-5-[(5-phosphoribosylamino)methylideneamino] imidazole-4-carboxamide isomerase"/>
    <property type="match status" value="1"/>
</dbReference>
<comment type="pathway">
    <text evidence="3 9 11">Amino-acid biosynthesis; L-histidine biosynthesis; L-histidine from 5-phospho-alpha-D-ribose 1-diphosphate: step 4/9.</text>
</comment>
<comment type="catalytic activity">
    <reaction evidence="1 9 11">
        <text>1-(5-phospho-beta-D-ribosyl)-5-[(5-phospho-beta-D-ribosylamino)methylideneamino]imidazole-4-carboxamide = 5-[(5-phospho-1-deoxy-D-ribulos-1-ylimino)methylamino]-1-(5-phospho-beta-D-ribosyl)imidazole-4-carboxamide</text>
        <dbReference type="Rhea" id="RHEA:15469"/>
        <dbReference type="ChEBI" id="CHEBI:58435"/>
        <dbReference type="ChEBI" id="CHEBI:58525"/>
        <dbReference type="EC" id="5.3.1.16"/>
    </reaction>
</comment>
<reference evidence="12 13" key="1">
    <citation type="submission" date="2013-08" db="EMBL/GenBank/DDBJ databases">
        <authorList>
            <person name="Stouthamer R."/>
            <person name="Nunney L."/>
        </authorList>
    </citation>
    <scope>NUCLEOTIDE SEQUENCE [LARGE SCALE GENOMIC DNA]</scope>
    <source>
        <strain evidence="13">ann-1</strain>
    </source>
</reference>
<dbReference type="InterPro" id="IPR006062">
    <property type="entry name" value="His_biosynth"/>
</dbReference>